<evidence type="ECO:0000313" key="3">
    <source>
        <dbReference type="Proteomes" id="UP001240984"/>
    </source>
</evidence>
<proteinExistence type="predicted"/>
<gene>
    <name evidence="2" type="ORF">J2S43_007263</name>
</gene>
<organism evidence="2 3">
    <name type="scientific">Catenuloplanes nepalensis</name>
    <dbReference type="NCBI Taxonomy" id="587533"/>
    <lineage>
        <taxon>Bacteria</taxon>
        <taxon>Bacillati</taxon>
        <taxon>Actinomycetota</taxon>
        <taxon>Actinomycetes</taxon>
        <taxon>Micromonosporales</taxon>
        <taxon>Micromonosporaceae</taxon>
        <taxon>Catenuloplanes</taxon>
    </lineage>
</organism>
<comment type="caution">
    <text evidence="2">The sequence shown here is derived from an EMBL/GenBank/DDBJ whole genome shotgun (WGS) entry which is preliminary data.</text>
</comment>
<name>A0ABT9N5Q1_9ACTN</name>
<evidence type="ECO:0000256" key="1">
    <source>
        <dbReference type="SAM" id="MobiDB-lite"/>
    </source>
</evidence>
<accession>A0ABT9N5Q1</accession>
<dbReference type="RefSeq" id="WP_306836866.1">
    <property type="nucleotide sequence ID" value="NZ_JAUSRA010000001.1"/>
</dbReference>
<evidence type="ECO:0000313" key="2">
    <source>
        <dbReference type="EMBL" id="MDP9798751.1"/>
    </source>
</evidence>
<feature type="region of interest" description="Disordered" evidence="1">
    <location>
        <begin position="291"/>
        <end position="313"/>
    </location>
</feature>
<dbReference type="Proteomes" id="UP001240984">
    <property type="component" value="Unassembled WGS sequence"/>
</dbReference>
<dbReference type="EMBL" id="JAUSRA010000001">
    <property type="protein sequence ID" value="MDP9798751.1"/>
    <property type="molecule type" value="Genomic_DNA"/>
</dbReference>
<reference evidence="2 3" key="1">
    <citation type="submission" date="2023-07" db="EMBL/GenBank/DDBJ databases">
        <title>Sequencing the genomes of 1000 actinobacteria strains.</title>
        <authorList>
            <person name="Klenk H.-P."/>
        </authorList>
    </citation>
    <scope>NUCLEOTIDE SEQUENCE [LARGE SCALE GENOMIC DNA]</scope>
    <source>
        <strain evidence="2 3">DSM 44710</strain>
    </source>
</reference>
<protein>
    <submittedName>
        <fullName evidence="2">Uncharacterized protein</fullName>
    </submittedName>
</protein>
<keyword evidence="3" id="KW-1185">Reference proteome</keyword>
<sequence>MGGTFLHYGWIPPAAGPDRLAALEAAGHDELQAAKKVFNLALDRSGCQQRHLTESPKAPWWIYKGKNKPLPACAVQPRSQAGETEARLALSHAVNSFNILEDLPDASDSHRLVHEIGAFISWHYGCKIELKDGLWRWRCPATLSHLRIGLSAGFTATRVCSICDQDISVCDHLPDQRYRVAVDGGSDCACGTPSCKLHKPGDFADLYPAALIKEADLHEVSTVARPRDPLARISEISFAMDRMSAMLGKMPIPSSVSALSCHHCRQVCTGLWSDADVRTVFAAQLRGEDDISETADDGLASQPRAAPYPRNRD</sequence>